<evidence type="ECO:0000256" key="2">
    <source>
        <dbReference type="ARBA" id="ARBA00023157"/>
    </source>
</evidence>
<dbReference type="SMART" id="SM00181">
    <property type="entry name" value="EGF"/>
    <property type="match status" value="1"/>
</dbReference>
<evidence type="ECO:0000313" key="7">
    <source>
        <dbReference type="Proteomes" id="UP001153269"/>
    </source>
</evidence>
<dbReference type="Gene3D" id="2.10.25.10">
    <property type="entry name" value="Laminin"/>
    <property type="match status" value="1"/>
</dbReference>
<evidence type="ECO:0000256" key="4">
    <source>
        <dbReference type="SAM" id="MobiDB-lite"/>
    </source>
</evidence>
<feature type="region of interest" description="Disordered" evidence="4">
    <location>
        <begin position="90"/>
        <end position="134"/>
    </location>
</feature>
<organism evidence="6 7">
    <name type="scientific">Pleuronectes platessa</name>
    <name type="common">European plaice</name>
    <dbReference type="NCBI Taxonomy" id="8262"/>
    <lineage>
        <taxon>Eukaryota</taxon>
        <taxon>Metazoa</taxon>
        <taxon>Chordata</taxon>
        <taxon>Craniata</taxon>
        <taxon>Vertebrata</taxon>
        <taxon>Euteleostomi</taxon>
        <taxon>Actinopterygii</taxon>
        <taxon>Neopterygii</taxon>
        <taxon>Teleostei</taxon>
        <taxon>Neoteleostei</taxon>
        <taxon>Acanthomorphata</taxon>
        <taxon>Carangaria</taxon>
        <taxon>Pleuronectiformes</taxon>
        <taxon>Pleuronectoidei</taxon>
        <taxon>Pleuronectidae</taxon>
        <taxon>Pleuronectes</taxon>
    </lineage>
</organism>
<evidence type="ECO:0000313" key="6">
    <source>
        <dbReference type="EMBL" id="CAB1436246.1"/>
    </source>
</evidence>
<dbReference type="Pfam" id="PF07974">
    <property type="entry name" value="EGF_2"/>
    <property type="match status" value="1"/>
</dbReference>
<protein>
    <recommendedName>
        <fullName evidence="5">EGF-like domain-containing protein</fullName>
    </recommendedName>
</protein>
<dbReference type="PROSITE" id="PS01186">
    <property type="entry name" value="EGF_2"/>
    <property type="match status" value="1"/>
</dbReference>
<sequence length="134" mass="15220">MCKTNLYDSNYCDNVLSSPQAGPRDNTDRRRYTVHRSQARGFTWATADCQPPCQNRGSCSRPHTCVCRSGFQGPRCEEVAPEQVYIREGGALRRVHPGTSSFQRDQPRRRPSERQAIDSTKVQTPRPPTTRQPV</sequence>
<comment type="caution">
    <text evidence="6">The sequence shown here is derived from an EMBL/GenBank/DDBJ whole genome shotgun (WGS) entry which is preliminary data.</text>
</comment>
<dbReference type="SUPFAM" id="SSF57196">
    <property type="entry name" value="EGF/Laminin"/>
    <property type="match status" value="1"/>
</dbReference>
<proteinExistence type="predicted"/>
<feature type="domain" description="EGF-like" evidence="5">
    <location>
        <begin position="45"/>
        <end position="77"/>
    </location>
</feature>
<accession>A0A9N7YLP1</accession>
<keyword evidence="7" id="KW-1185">Reference proteome</keyword>
<feature type="disulfide bond" evidence="3">
    <location>
        <begin position="67"/>
        <end position="76"/>
    </location>
</feature>
<gene>
    <name evidence="6" type="ORF">PLEPLA_LOCUS24281</name>
</gene>
<feature type="disulfide bond" evidence="3">
    <location>
        <begin position="49"/>
        <end position="59"/>
    </location>
</feature>
<dbReference type="InterPro" id="IPR013111">
    <property type="entry name" value="EGF_extracell"/>
</dbReference>
<keyword evidence="1 3" id="KW-0245">EGF-like domain</keyword>
<comment type="caution">
    <text evidence="3">Lacks conserved residue(s) required for the propagation of feature annotation.</text>
</comment>
<feature type="compositionally biased region" description="Pro residues" evidence="4">
    <location>
        <begin position="125"/>
        <end position="134"/>
    </location>
</feature>
<dbReference type="EMBL" id="CADEAL010001868">
    <property type="protein sequence ID" value="CAB1436246.1"/>
    <property type="molecule type" value="Genomic_DNA"/>
</dbReference>
<evidence type="ECO:0000256" key="1">
    <source>
        <dbReference type="ARBA" id="ARBA00022536"/>
    </source>
</evidence>
<dbReference type="AlphaFoldDB" id="A0A9N7YLP1"/>
<feature type="compositionally biased region" description="Basic and acidic residues" evidence="4">
    <location>
        <begin position="105"/>
        <end position="116"/>
    </location>
</feature>
<reference evidence="6" key="1">
    <citation type="submission" date="2020-03" db="EMBL/GenBank/DDBJ databases">
        <authorList>
            <person name="Weist P."/>
        </authorList>
    </citation>
    <scope>NUCLEOTIDE SEQUENCE</scope>
</reference>
<dbReference type="PROSITE" id="PS50026">
    <property type="entry name" value="EGF_3"/>
    <property type="match status" value="1"/>
</dbReference>
<keyword evidence="2 3" id="KW-1015">Disulfide bond</keyword>
<dbReference type="PROSITE" id="PS00022">
    <property type="entry name" value="EGF_1"/>
    <property type="match status" value="1"/>
</dbReference>
<evidence type="ECO:0000259" key="5">
    <source>
        <dbReference type="PROSITE" id="PS50026"/>
    </source>
</evidence>
<name>A0A9N7YLP1_PLEPL</name>
<dbReference type="Proteomes" id="UP001153269">
    <property type="component" value="Unassembled WGS sequence"/>
</dbReference>
<dbReference type="InterPro" id="IPR000742">
    <property type="entry name" value="EGF"/>
</dbReference>
<evidence type="ECO:0000256" key="3">
    <source>
        <dbReference type="PROSITE-ProRule" id="PRU00076"/>
    </source>
</evidence>